<dbReference type="GeneID" id="20088792"/>
<organism evidence="1">
    <name type="scientific">Aphanomyces invadans</name>
    <dbReference type="NCBI Taxonomy" id="157072"/>
    <lineage>
        <taxon>Eukaryota</taxon>
        <taxon>Sar</taxon>
        <taxon>Stramenopiles</taxon>
        <taxon>Oomycota</taxon>
        <taxon>Saprolegniomycetes</taxon>
        <taxon>Saprolegniales</taxon>
        <taxon>Verrucalvaceae</taxon>
        <taxon>Aphanomyces</taxon>
    </lineage>
</organism>
<accession>A0A024TN48</accession>
<gene>
    <name evidence="1" type="ORF">H310_11742</name>
</gene>
<dbReference type="OrthoDB" id="1726583at2759"/>
<dbReference type="VEuPathDB" id="FungiDB:H310_11742"/>
<proteinExistence type="predicted"/>
<sequence>MNDFPRSMDSPRRKSIVNRSSDATLFFLQLQFLDVFPGEVLVVAPKVTIGGGLLHNGALQLQVTLDATRAKVEVLLRDFNQVVVGHTFLDGAVRVDVNGQGVRHTNGVRQLHNDALGQTMVDQRLGNPASGVGGRTIDLGRVLAGESTATVGTPTAVGINDDLATGQTSITVRATNDETARRVQVVHGLVIEVLFRDDGENHVVHQVPVDLFVGHIRAVLGRDDNGVDTLGDHAAIDLLVFDRDLGLAIGADPVNSAVFAHFGQLGTQLGRQDVGQGHQFGGFVGGIAEHDTLVTSTNVFVLGTVDGSTNFRGLLFNRNNHVDGLVVQALGGVIVTDFLDGLADHFFVVDRATGGDFTEDHHHAGLGAGFACDTGVGVLCNASIQHCIGNLIAQLVGVTFVDGFRGEEEGAIGGHLDTCEQI</sequence>
<evidence type="ECO:0000313" key="1">
    <source>
        <dbReference type="EMBL" id="ETV94787.1"/>
    </source>
</evidence>
<reference evidence="1" key="1">
    <citation type="submission" date="2013-12" db="EMBL/GenBank/DDBJ databases">
        <title>The Genome Sequence of Aphanomyces invadans NJM9701.</title>
        <authorList>
            <consortium name="The Broad Institute Genomics Platform"/>
            <person name="Russ C."/>
            <person name="Tyler B."/>
            <person name="van West P."/>
            <person name="Dieguez-Uribeondo J."/>
            <person name="Young S.K."/>
            <person name="Zeng Q."/>
            <person name="Gargeya S."/>
            <person name="Fitzgerald M."/>
            <person name="Abouelleil A."/>
            <person name="Alvarado L."/>
            <person name="Chapman S.B."/>
            <person name="Gainer-Dewar J."/>
            <person name="Goldberg J."/>
            <person name="Griggs A."/>
            <person name="Gujja S."/>
            <person name="Hansen M."/>
            <person name="Howarth C."/>
            <person name="Imamovic A."/>
            <person name="Ireland A."/>
            <person name="Larimer J."/>
            <person name="McCowan C."/>
            <person name="Murphy C."/>
            <person name="Pearson M."/>
            <person name="Poon T.W."/>
            <person name="Priest M."/>
            <person name="Roberts A."/>
            <person name="Saif S."/>
            <person name="Shea T."/>
            <person name="Sykes S."/>
            <person name="Wortman J."/>
            <person name="Nusbaum C."/>
            <person name="Birren B."/>
        </authorList>
    </citation>
    <scope>NUCLEOTIDE SEQUENCE [LARGE SCALE GENOMIC DNA]</scope>
    <source>
        <strain evidence="1">NJM9701</strain>
    </source>
</reference>
<protein>
    <recommendedName>
        <fullName evidence="2">NAD-specific glutamate dehydrogenase</fullName>
    </recommendedName>
</protein>
<dbReference type="eggNOG" id="ENOG502SD02">
    <property type="taxonomic scope" value="Eukaryota"/>
</dbReference>
<dbReference type="AlphaFoldDB" id="A0A024TN48"/>
<dbReference type="RefSeq" id="XP_008876732.1">
    <property type="nucleotide sequence ID" value="XM_008878510.1"/>
</dbReference>
<dbReference type="EMBL" id="KI913984">
    <property type="protein sequence ID" value="ETV94787.1"/>
    <property type="molecule type" value="Genomic_DNA"/>
</dbReference>
<dbReference type="STRING" id="157072.A0A024TN48"/>
<evidence type="ECO:0008006" key="2">
    <source>
        <dbReference type="Google" id="ProtNLM"/>
    </source>
</evidence>
<name>A0A024TN48_9STRA</name>
<dbReference type="AntiFam" id="ANF00232">
    <property type="entry name" value="Shadow ORF (opposite metK)"/>
</dbReference>